<dbReference type="AlphaFoldDB" id="A0A8J2KQR9"/>
<organism evidence="2 3">
    <name type="scientific">Allacma fusca</name>
    <dbReference type="NCBI Taxonomy" id="39272"/>
    <lineage>
        <taxon>Eukaryota</taxon>
        <taxon>Metazoa</taxon>
        <taxon>Ecdysozoa</taxon>
        <taxon>Arthropoda</taxon>
        <taxon>Hexapoda</taxon>
        <taxon>Collembola</taxon>
        <taxon>Symphypleona</taxon>
        <taxon>Sminthuridae</taxon>
        <taxon>Allacma</taxon>
    </lineage>
</organism>
<keyword evidence="1" id="KW-0812">Transmembrane</keyword>
<evidence type="ECO:0000313" key="2">
    <source>
        <dbReference type="EMBL" id="CAG7817956.1"/>
    </source>
</evidence>
<keyword evidence="1" id="KW-0472">Membrane</keyword>
<accession>A0A8J2KQR9</accession>
<gene>
    <name evidence="2" type="ORF">AFUS01_LOCUS28492</name>
</gene>
<comment type="caution">
    <text evidence="2">The sequence shown here is derived from an EMBL/GenBank/DDBJ whole genome shotgun (WGS) entry which is preliminary data.</text>
</comment>
<proteinExistence type="predicted"/>
<keyword evidence="1" id="KW-1133">Transmembrane helix</keyword>
<keyword evidence="3" id="KW-1185">Reference proteome</keyword>
<feature type="transmembrane region" description="Helical" evidence="1">
    <location>
        <begin position="54"/>
        <end position="76"/>
    </location>
</feature>
<reference evidence="2" key="1">
    <citation type="submission" date="2021-06" db="EMBL/GenBank/DDBJ databases">
        <authorList>
            <person name="Hodson N. C."/>
            <person name="Mongue J. A."/>
            <person name="Jaron S. K."/>
        </authorList>
    </citation>
    <scope>NUCLEOTIDE SEQUENCE</scope>
</reference>
<sequence length="77" mass="8821">MDEDRIVNETEILLAMTDNCTDDEAFLNFSKEVGLFYSQMNISREFPLLYAQTLYGIFMPVLIVITIVVNTLIVLVL</sequence>
<dbReference type="Proteomes" id="UP000708208">
    <property type="component" value="Unassembled WGS sequence"/>
</dbReference>
<name>A0A8J2KQR9_9HEXA</name>
<protein>
    <submittedName>
        <fullName evidence="2">Uncharacterized protein</fullName>
    </submittedName>
</protein>
<evidence type="ECO:0000256" key="1">
    <source>
        <dbReference type="SAM" id="Phobius"/>
    </source>
</evidence>
<evidence type="ECO:0000313" key="3">
    <source>
        <dbReference type="Proteomes" id="UP000708208"/>
    </source>
</evidence>
<feature type="non-terminal residue" evidence="2">
    <location>
        <position position="77"/>
    </location>
</feature>
<dbReference type="EMBL" id="CAJVCH010407673">
    <property type="protein sequence ID" value="CAG7817956.1"/>
    <property type="molecule type" value="Genomic_DNA"/>
</dbReference>